<dbReference type="InterPro" id="IPR047263">
    <property type="entry name" value="HNL-like_cupin"/>
</dbReference>
<dbReference type="STRING" id="314265.R2601_03338"/>
<evidence type="ECO:0000256" key="1">
    <source>
        <dbReference type="SAM" id="MobiDB-lite"/>
    </source>
</evidence>
<evidence type="ECO:0000259" key="2">
    <source>
        <dbReference type="Pfam" id="PF07883"/>
    </source>
</evidence>
<evidence type="ECO:0000313" key="4">
    <source>
        <dbReference type="Proteomes" id="UP000006230"/>
    </source>
</evidence>
<feature type="region of interest" description="Disordered" evidence="1">
    <location>
        <begin position="1"/>
        <end position="70"/>
    </location>
</feature>
<dbReference type="PANTHER" id="PTHR43698:SF1">
    <property type="entry name" value="BLL4564 PROTEIN"/>
    <property type="match status" value="1"/>
</dbReference>
<sequence>MRRPRGGIENPYGCTRTSGWPPPASFPRPAATPSVAAKRGGGDPMLIKENGSQPSSLGPESNFTGHARRDPIHVADDPSRLAVGAVTFDPGARTVWHTHPVGQLLVITNGAGRVGTWGGEVREVRAGDTVWFEAGEKHWHGAGASTAMTHIAITEAVGGSAVDWLEPVSDADFDTA</sequence>
<dbReference type="PANTHER" id="PTHR43698">
    <property type="entry name" value="RIBD C-TERMINAL DOMAIN CONTAINING PROTEIN"/>
    <property type="match status" value="1"/>
</dbReference>
<feature type="compositionally biased region" description="Polar residues" evidence="1">
    <location>
        <begin position="50"/>
        <end position="64"/>
    </location>
</feature>
<dbReference type="AlphaFoldDB" id="Q0FWH8"/>
<dbReference type="eggNOG" id="COG1917">
    <property type="taxonomic scope" value="Bacteria"/>
</dbReference>
<dbReference type="InterPro" id="IPR014710">
    <property type="entry name" value="RmlC-like_jellyroll"/>
</dbReference>
<dbReference type="HOGENOM" id="CLU_072993_1_0_5"/>
<proteinExistence type="predicted"/>
<gene>
    <name evidence="3" type="ORF">R2601_03338</name>
</gene>
<evidence type="ECO:0000313" key="3">
    <source>
        <dbReference type="EMBL" id="EAU48574.1"/>
    </source>
</evidence>
<name>Q0FWH8_SALBH</name>
<feature type="domain" description="Cupin type-2" evidence="2">
    <location>
        <begin position="86"/>
        <end position="146"/>
    </location>
</feature>
<dbReference type="Gene3D" id="2.60.120.10">
    <property type="entry name" value="Jelly Rolls"/>
    <property type="match status" value="1"/>
</dbReference>
<dbReference type="CDD" id="cd02233">
    <property type="entry name" value="cupin_HNL-like"/>
    <property type="match status" value="1"/>
</dbReference>
<comment type="caution">
    <text evidence="3">The sequence shown here is derived from an EMBL/GenBank/DDBJ whole genome shotgun (WGS) entry which is preliminary data.</text>
</comment>
<dbReference type="Pfam" id="PF07883">
    <property type="entry name" value="Cupin_2"/>
    <property type="match status" value="1"/>
</dbReference>
<reference evidence="3 4" key="1">
    <citation type="journal article" date="2010" name="J. Bacteriol.">
        <title>Genome sequences of Pelagibaca bermudensis HTCC2601T and Maritimibacter alkaliphilus HTCC2654T, the type strains of two marine Roseobacter genera.</title>
        <authorList>
            <person name="Thrash J.C."/>
            <person name="Cho J.C."/>
            <person name="Ferriera S."/>
            <person name="Johnson J."/>
            <person name="Vergin K.L."/>
            <person name="Giovannoni S.J."/>
        </authorList>
    </citation>
    <scope>NUCLEOTIDE SEQUENCE [LARGE SCALE GENOMIC DNA]</scope>
    <source>
        <strain evidence="4">DSM 26914 / JCM 13377 / KCTC 12554 / HTCC2601</strain>
    </source>
</reference>
<keyword evidence="4" id="KW-1185">Reference proteome</keyword>
<accession>Q0FWH8</accession>
<organism evidence="3 4">
    <name type="scientific">Salipiger bermudensis (strain DSM 26914 / JCM 13377 / KCTC 12554 / HTCC2601)</name>
    <name type="common">Pelagibaca bermudensis</name>
    <dbReference type="NCBI Taxonomy" id="314265"/>
    <lineage>
        <taxon>Bacteria</taxon>
        <taxon>Pseudomonadati</taxon>
        <taxon>Pseudomonadota</taxon>
        <taxon>Alphaproteobacteria</taxon>
        <taxon>Rhodobacterales</taxon>
        <taxon>Roseobacteraceae</taxon>
        <taxon>Salipiger</taxon>
    </lineage>
</organism>
<dbReference type="InterPro" id="IPR011051">
    <property type="entry name" value="RmlC_Cupin_sf"/>
</dbReference>
<dbReference type="InterPro" id="IPR013096">
    <property type="entry name" value="Cupin_2"/>
</dbReference>
<protein>
    <recommendedName>
        <fullName evidence="2">Cupin type-2 domain-containing protein</fullName>
    </recommendedName>
</protein>
<dbReference type="Proteomes" id="UP000006230">
    <property type="component" value="Unassembled WGS sequence"/>
</dbReference>
<dbReference type="SUPFAM" id="SSF51182">
    <property type="entry name" value="RmlC-like cupins"/>
    <property type="match status" value="1"/>
</dbReference>
<dbReference type="EMBL" id="AATQ01000001">
    <property type="protein sequence ID" value="EAU48574.1"/>
    <property type="molecule type" value="Genomic_DNA"/>
</dbReference>